<feature type="transmembrane region" description="Helical" evidence="1">
    <location>
        <begin position="12"/>
        <end position="34"/>
    </location>
</feature>
<proteinExistence type="predicted"/>
<dbReference type="EMBL" id="PNHK01000001">
    <property type="protein sequence ID" value="PMD06476.1"/>
    <property type="molecule type" value="Genomic_DNA"/>
</dbReference>
<name>A0A2N6VQS7_9MICO</name>
<organism evidence="2 3">
    <name type="scientific">Brevibacterium paucivorans</name>
    <dbReference type="NCBI Taxonomy" id="170994"/>
    <lineage>
        <taxon>Bacteria</taxon>
        <taxon>Bacillati</taxon>
        <taxon>Actinomycetota</taxon>
        <taxon>Actinomycetes</taxon>
        <taxon>Micrococcales</taxon>
        <taxon>Brevibacteriaceae</taxon>
        <taxon>Brevibacterium</taxon>
    </lineage>
</organism>
<dbReference type="Proteomes" id="UP000235598">
    <property type="component" value="Unassembled WGS sequence"/>
</dbReference>
<comment type="caution">
    <text evidence="2">The sequence shown here is derived from an EMBL/GenBank/DDBJ whole genome shotgun (WGS) entry which is preliminary data.</text>
</comment>
<feature type="transmembrane region" description="Helical" evidence="1">
    <location>
        <begin position="40"/>
        <end position="64"/>
    </location>
</feature>
<keyword evidence="1" id="KW-0812">Transmembrane</keyword>
<evidence type="ECO:0000313" key="3">
    <source>
        <dbReference type="Proteomes" id="UP000235598"/>
    </source>
</evidence>
<keyword evidence="1" id="KW-1133">Transmembrane helix</keyword>
<accession>A0A2N6VQS7</accession>
<evidence type="ECO:0000313" key="2">
    <source>
        <dbReference type="EMBL" id="PMD06476.1"/>
    </source>
</evidence>
<sequence length="78" mass="8015">MTKSAGKTTPGLLKGVTWCSVGLIVAGLGLLVWSQFAGDGWISVGVASLVVLSLGVPLALWAGVWHLVLIRSRGGAEE</sequence>
<keyword evidence="1" id="KW-0472">Membrane</keyword>
<evidence type="ECO:0000256" key="1">
    <source>
        <dbReference type="SAM" id="Phobius"/>
    </source>
</evidence>
<gene>
    <name evidence="2" type="ORF">CJ199_03680</name>
</gene>
<reference evidence="2 3" key="1">
    <citation type="submission" date="2017-09" db="EMBL/GenBank/DDBJ databases">
        <title>Bacterial strain isolated from the female urinary microbiota.</title>
        <authorList>
            <person name="Thomas-White K."/>
            <person name="Kumar N."/>
            <person name="Forster S."/>
            <person name="Putonti C."/>
            <person name="Lawley T."/>
            <person name="Wolfe A.J."/>
        </authorList>
    </citation>
    <scope>NUCLEOTIDE SEQUENCE [LARGE SCALE GENOMIC DNA]</scope>
    <source>
        <strain evidence="2 3">UMB1301</strain>
    </source>
</reference>
<protein>
    <submittedName>
        <fullName evidence="2">Uncharacterized protein</fullName>
    </submittedName>
</protein>
<dbReference type="AlphaFoldDB" id="A0A2N6VQS7"/>